<evidence type="ECO:0000313" key="1">
    <source>
        <dbReference type="EMBL" id="KAG8051132.1"/>
    </source>
</evidence>
<dbReference type="EMBL" id="JAAALK010000289">
    <property type="protein sequence ID" value="KAG8051132.1"/>
    <property type="molecule type" value="Genomic_DNA"/>
</dbReference>
<reference evidence="1" key="1">
    <citation type="journal article" date="2021" name="bioRxiv">
        <title>Whole Genome Assembly and Annotation of Northern Wild Rice, Zizania palustris L., Supports a Whole Genome Duplication in the Zizania Genus.</title>
        <authorList>
            <person name="Haas M."/>
            <person name="Kono T."/>
            <person name="Macchietto M."/>
            <person name="Millas R."/>
            <person name="McGilp L."/>
            <person name="Shao M."/>
            <person name="Duquette J."/>
            <person name="Hirsch C.N."/>
            <person name="Kimball J."/>
        </authorList>
    </citation>
    <scope>NUCLEOTIDE SEQUENCE</scope>
    <source>
        <tissue evidence="1">Fresh leaf tissue</tissue>
    </source>
</reference>
<comment type="caution">
    <text evidence="1">The sequence shown here is derived from an EMBL/GenBank/DDBJ whole genome shotgun (WGS) entry which is preliminary data.</text>
</comment>
<dbReference type="AlphaFoldDB" id="A0A8J5RLY1"/>
<proteinExistence type="predicted"/>
<protein>
    <submittedName>
        <fullName evidence="1">Uncharacterized protein</fullName>
    </submittedName>
</protein>
<accession>A0A8J5RLY1</accession>
<name>A0A8J5RLY1_ZIZPA</name>
<gene>
    <name evidence="1" type="ORF">GUJ93_ZPchr0009g1008</name>
</gene>
<keyword evidence="2" id="KW-1185">Reference proteome</keyword>
<sequence>MQRRLVVEGCILGFLRDLKSFGIVTRAVVLRHLRSMSEGLRAKLISSLLPLPCYFLLKSRYMGSRILRKVFISFRGDLWVLGTEVISSEHRGRCLGTSRCSRSRDPFEGWWND</sequence>
<reference evidence="1" key="2">
    <citation type="submission" date="2021-02" db="EMBL/GenBank/DDBJ databases">
        <authorList>
            <person name="Kimball J.A."/>
            <person name="Haas M.W."/>
            <person name="Macchietto M."/>
            <person name="Kono T."/>
            <person name="Duquette J."/>
            <person name="Shao M."/>
        </authorList>
    </citation>
    <scope>NUCLEOTIDE SEQUENCE</scope>
    <source>
        <tissue evidence="1">Fresh leaf tissue</tissue>
    </source>
</reference>
<dbReference type="Proteomes" id="UP000729402">
    <property type="component" value="Unassembled WGS sequence"/>
</dbReference>
<evidence type="ECO:0000313" key="2">
    <source>
        <dbReference type="Proteomes" id="UP000729402"/>
    </source>
</evidence>
<organism evidence="1 2">
    <name type="scientific">Zizania palustris</name>
    <name type="common">Northern wild rice</name>
    <dbReference type="NCBI Taxonomy" id="103762"/>
    <lineage>
        <taxon>Eukaryota</taxon>
        <taxon>Viridiplantae</taxon>
        <taxon>Streptophyta</taxon>
        <taxon>Embryophyta</taxon>
        <taxon>Tracheophyta</taxon>
        <taxon>Spermatophyta</taxon>
        <taxon>Magnoliopsida</taxon>
        <taxon>Liliopsida</taxon>
        <taxon>Poales</taxon>
        <taxon>Poaceae</taxon>
        <taxon>BOP clade</taxon>
        <taxon>Oryzoideae</taxon>
        <taxon>Oryzeae</taxon>
        <taxon>Zizaniinae</taxon>
        <taxon>Zizania</taxon>
    </lineage>
</organism>